<feature type="domain" description="Transposase IS110-like N-terminal" evidence="2">
    <location>
        <begin position="12"/>
        <end position="158"/>
    </location>
</feature>
<dbReference type="InterPro" id="IPR047650">
    <property type="entry name" value="Transpos_IS110"/>
</dbReference>
<evidence type="ECO:0000313" key="4">
    <source>
        <dbReference type="EMBL" id="AEN14621.1"/>
    </source>
</evidence>
<evidence type="ECO:0000259" key="3">
    <source>
        <dbReference type="Pfam" id="PF02371"/>
    </source>
</evidence>
<dbReference type="GO" id="GO:0004803">
    <property type="term" value="F:transposase activity"/>
    <property type="evidence" value="ECO:0007669"/>
    <property type="project" value="InterPro"/>
</dbReference>
<protein>
    <submittedName>
        <fullName evidence="4">Transposase</fullName>
    </submittedName>
</protein>
<feature type="coiled-coil region" evidence="1">
    <location>
        <begin position="201"/>
        <end position="228"/>
    </location>
</feature>
<dbReference type="GO" id="GO:0006313">
    <property type="term" value="P:DNA transposition"/>
    <property type="evidence" value="ECO:0007669"/>
    <property type="project" value="InterPro"/>
</dbReference>
<dbReference type="InterPro" id="IPR003346">
    <property type="entry name" value="Transposase_20"/>
</dbReference>
<dbReference type="Pfam" id="PF02371">
    <property type="entry name" value="Transposase_20"/>
    <property type="match status" value="1"/>
</dbReference>
<evidence type="ECO:0000259" key="2">
    <source>
        <dbReference type="Pfam" id="PF01548"/>
    </source>
</evidence>
<sequence>MTPTRAPQHIYCGIDTHADTHHAAIITDTGILLAHRQFDTTSSAYDAVVEWIHQHGHPISVGIEGTSSYGAGISRHLRHHHIAVVEVPRPNRKLRRSEGKSDPIDAEAAARAVLARHQLSEPKHGDGPIEAIRALRVARSGAVKAATASMNTIRSMLVTAPEVLRTQLRGRSTTALLDACIALEPDTAAMTDPVNATIVALRSLAKRTRELRREAQELKKNLAALVKEVAPRTASVFGLGPDTAAALLITVGDNPQRLRSESSFAHLCGVAPIPASSGKTNRHRLHRGGDRRANQALHTAVVVRLRYSDIARRYAERRTSEGKSMPEIIRCQKRYLAREVFTALRQDYRALTT</sequence>
<dbReference type="InterPro" id="IPR002525">
    <property type="entry name" value="Transp_IS110-like_N"/>
</dbReference>
<proteinExistence type="predicted"/>
<dbReference type="AlphaFoldDB" id="G3F9B7"/>
<reference evidence="4" key="1">
    <citation type="submission" date="2011-03" db="EMBL/GenBank/DDBJ databases">
        <authorList>
            <person name="Yang X.Q."/>
        </authorList>
    </citation>
    <scope>NUCLEOTIDE SEQUENCE</scope>
    <source>
        <strain evidence="4">R04</strain>
    </source>
</reference>
<feature type="domain" description="Transposase IS116/IS110/IS902 C-terminal" evidence="3">
    <location>
        <begin position="234"/>
        <end position="314"/>
    </location>
</feature>
<dbReference type="GO" id="GO:0003677">
    <property type="term" value="F:DNA binding"/>
    <property type="evidence" value="ECO:0007669"/>
    <property type="project" value="InterPro"/>
</dbReference>
<name>G3F9B7_9NOCA</name>
<accession>G3F9B7</accession>
<dbReference type="NCBIfam" id="NF033542">
    <property type="entry name" value="transpos_IS110"/>
    <property type="match status" value="1"/>
</dbReference>
<keyword evidence="1" id="KW-0175">Coiled coil</keyword>
<dbReference type="PANTHER" id="PTHR33055:SF16">
    <property type="entry name" value="TRANSPOSASE FOR INSERTION SEQUENCE ELEMENT IS1547"/>
    <property type="match status" value="1"/>
</dbReference>
<dbReference type="EMBL" id="JF502267">
    <property type="protein sequence ID" value="AEN14621.1"/>
    <property type="molecule type" value="Genomic_DNA"/>
</dbReference>
<organism evidence="4">
    <name type="scientific">Rhodococcus sp. R04</name>
    <dbReference type="NCBI Taxonomy" id="374846"/>
    <lineage>
        <taxon>Bacteria</taxon>
        <taxon>Bacillati</taxon>
        <taxon>Actinomycetota</taxon>
        <taxon>Actinomycetes</taxon>
        <taxon>Mycobacteriales</taxon>
        <taxon>Nocardiaceae</taxon>
        <taxon>Rhodococcus</taxon>
    </lineage>
</organism>
<dbReference type="Pfam" id="PF01548">
    <property type="entry name" value="DEDD_Tnp_IS110"/>
    <property type="match status" value="1"/>
</dbReference>
<evidence type="ECO:0000256" key="1">
    <source>
        <dbReference type="SAM" id="Coils"/>
    </source>
</evidence>
<dbReference type="PANTHER" id="PTHR33055">
    <property type="entry name" value="TRANSPOSASE FOR INSERTION SEQUENCE ELEMENT IS1111A"/>
    <property type="match status" value="1"/>
</dbReference>